<evidence type="ECO:0000313" key="3">
    <source>
        <dbReference type="Proteomes" id="UP000255317"/>
    </source>
</evidence>
<dbReference type="EMBL" id="QRAO01000001">
    <property type="protein sequence ID" value="RDK88774.1"/>
    <property type="molecule type" value="Genomic_DNA"/>
</dbReference>
<dbReference type="Pfam" id="PF19798">
    <property type="entry name" value="Sulfotransfer_5"/>
    <property type="match status" value="1"/>
</dbReference>
<evidence type="ECO:0000256" key="1">
    <source>
        <dbReference type="ARBA" id="ARBA00009320"/>
    </source>
</evidence>
<dbReference type="InterPro" id="IPR027417">
    <property type="entry name" value="P-loop_NTPase"/>
</dbReference>
<evidence type="ECO:0008006" key="4">
    <source>
        <dbReference type="Google" id="ProtNLM"/>
    </source>
</evidence>
<dbReference type="Proteomes" id="UP000255317">
    <property type="component" value="Unassembled WGS sequence"/>
</dbReference>
<comment type="caution">
    <text evidence="2">The sequence shown here is derived from an EMBL/GenBank/DDBJ whole genome shotgun (WGS) entry which is preliminary data.</text>
</comment>
<keyword evidence="3" id="KW-1185">Reference proteome</keyword>
<sequence length="223" mass="25649">MYSFAQRDDSIVLDEPFYGYYLSAEKNRPGHPSEKEIMGTMQLSEKKVVQHIEALAKDKHTFVKGMAHHYLSKRPDFILQWNNVILIRHPEKLLASFSKVIENPTIDDIGIIKASEIFTYLKTEGKTPLVIDSDELLKDPSAYLKKICQRVQLPFTETMLSWNKGGIAQDGVWAKHWYKNVHDSTGFALQKTSSQPMPNRLRPVLEKALPFYNILKNEIVTND</sequence>
<proteinExistence type="inferred from homology"/>
<organism evidence="2 3">
    <name type="scientific">Marinirhabdus gelatinilytica</name>
    <dbReference type="NCBI Taxonomy" id="1703343"/>
    <lineage>
        <taxon>Bacteria</taxon>
        <taxon>Pseudomonadati</taxon>
        <taxon>Bacteroidota</taxon>
        <taxon>Flavobacteriia</taxon>
        <taxon>Flavobacteriales</taxon>
        <taxon>Flavobacteriaceae</taxon>
    </lineage>
</organism>
<accession>A0A370QK79</accession>
<protein>
    <recommendedName>
        <fullName evidence="4">Sulfotransferase family protein</fullName>
    </recommendedName>
</protein>
<dbReference type="InterPro" id="IPR050571">
    <property type="entry name" value="Class-IV_PLP-Dep_Aminotrnsfr"/>
</dbReference>
<gene>
    <name evidence="2" type="ORF">C8D94_101651</name>
</gene>
<dbReference type="AlphaFoldDB" id="A0A370QK79"/>
<reference evidence="2 3" key="1">
    <citation type="submission" date="2018-07" db="EMBL/GenBank/DDBJ databases">
        <title>Genomic Encyclopedia of Type Strains, Phase IV (KMG-IV): sequencing the most valuable type-strain genomes for metagenomic binning, comparative biology and taxonomic classification.</title>
        <authorList>
            <person name="Goeker M."/>
        </authorList>
    </citation>
    <scope>NUCLEOTIDE SEQUENCE [LARGE SCALE GENOMIC DNA]</scope>
    <source>
        <strain evidence="2 3">DSM 101478</strain>
    </source>
</reference>
<dbReference type="SUPFAM" id="SSF52540">
    <property type="entry name" value="P-loop containing nucleoside triphosphate hydrolases"/>
    <property type="match status" value="1"/>
</dbReference>
<name>A0A370QK79_9FLAO</name>
<dbReference type="PANTHER" id="PTHR42743:SF11">
    <property type="entry name" value="AMINODEOXYCHORISMATE LYASE"/>
    <property type="match status" value="1"/>
</dbReference>
<evidence type="ECO:0000313" key="2">
    <source>
        <dbReference type="EMBL" id="RDK88774.1"/>
    </source>
</evidence>
<dbReference type="PANTHER" id="PTHR42743">
    <property type="entry name" value="AMINO-ACID AMINOTRANSFERASE"/>
    <property type="match status" value="1"/>
</dbReference>
<dbReference type="GO" id="GO:0019752">
    <property type="term" value="P:carboxylic acid metabolic process"/>
    <property type="evidence" value="ECO:0007669"/>
    <property type="project" value="TreeGrafter"/>
</dbReference>
<comment type="similarity">
    <text evidence="1">Belongs to the class-IV pyridoxal-phosphate-dependent aminotransferase family.</text>
</comment>
<dbReference type="Gene3D" id="3.40.50.300">
    <property type="entry name" value="P-loop containing nucleotide triphosphate hydrolases"/>
    <property type="match status" value="1"/>
</dbReference>